<evidence type="ECO:0000313" key="2">
    <source>
        <dbReference type="Proteomes" id="UP000039865"/>
    </source>
</evidence>
<evidence type="ECO:0000313" key="1">
    <source>
        <dbReference type="EMBL" id="CDW73910.1"/>
    </source>
</evidence>
<reference evidence="1 2" key="1">
    <citation type="submission" date="2014-06" db="EMBL/GenBank/DDBJ databases">
        <authorList>
            <person name="Swart Estienne"/>
        </authorList>
    </citation>
    <scope>NUCLEOTIDE SEQUENCE [LARGE SCALE GENOMIC DNA]</scope>
    <source>
        <strain evidence="1 2">130c</strain>
    </source>
</reference>
<dbReference type="PANTHER" id="PTHR11319">
    <property type="entry name" value="G PROTEIN-COUPLED RECEPTOR-RELATED"/>
    <property type="match status" value="1"/>
</dbReference>
<dbReference type="AlphaFoldDB" id="A0A077ZVH0"/>
<dbReference type="InParanoid" id="A0A077ZVH0"/>
<dbReference type="Gene3D" id="2.10.50.10">
    <property type="entry name" value="Tumor Necrosis Factor Receptor, subunit A, domain 2"/>
    <property type="match status" value="1"/>
</dbReference>
<keyword evidence="2" id="KW-1185">Reference proteome</keyword>
<organism evidence="1 2">
    <name type="scientific">Stylonychia lemnae</name>
    <name type="common">Ciliate</name>
    <dbReference type="NCBI Taxonomy" id="5949"/>
    <lineage>
        <taxon>Eukaryota</taxon>
        <taxon>Sar</taxon>
        <taxon>Alveolata</taxon>
        <taxon>Ciliophora</taxon>
        <taxon>Intramacronucleata</taxon>
        <taxon>Spirotrichea</taxon>
        <taxon>Stichotrichia</taxon>
        <taxon>Sporadotrichida</taxon>
        <taxon>Oxytrichidae</taxon>
        <taxon>Stylonychinae</taxon>
        <taxon>Stylonychia</taxon>
    </lineage>
</organism>
<gene>
    <name evidence="1" type="primary">Contig10372.g11069</name>
    <name evidence="1" type="ORF">STYLEM_2900</name>
</gene>
<dbReference type="Proteomes" id="UP000039865">
    <property type="component" value="Unassembled WGS sequence"/>
</dbReference>
<dbReference type="EMBL" id="CCKQ01002803">
    <property type="protein sequence ID" value="CDW73910.1"/>
    <property type="molecule type" value="Genomic_DNA"/>
</dbReference>
<dbReference type="PANTHER" id="PTHR11319:SF35">
    <property type="entry name" value="OUTER MEMBRANE PROTEIN PMPC-RELATED"/>
    <property type="match status" value="1"/>
</dbReference>
<protein>
    <submittedName>
        <fullName evidence="1">Uncharacterized protein</fullName>
    </submittedName>
</protein>
<proteinExistence type="predicted"/>
<sequence length="150" mass="17343">MVSMKQWMFFLWVNHHIKFRECLAGEVLIENKCQICTKGTYSLSTYDKTCNLCPINMRCDGGNMISADKNYWRSSLNTTIVFQCPKVGVCLQVCQSFQYTKGVVITQSAVQVIKENCALSAQKILMEITMQEIVNMIAQNAYHWQNRYPY</sequence>
<name>A0A077ZVH0_STYLE</name>
<dbReference type="OrthoDB" id="10691131at2759"/>
<accession>A0A077ZVH0</accession>